<protein>
    <submittedName>
        <fullName evidence="2">Uncharacterized protein</fullName>
    </submittedName>
</protein>
<feature type="region of interest" description="Disordered" evidence="1">
    <location>
        <begin position="229"/>
        <end position="264"/>
    </location>
</feature>
<dbReference type="PANTHER" id="PTHR35274">
    <property type="entry name" value="E6-LIKE PROTEIN"/>
    <property type="match status" value="1"/>
</dbReference>
<dbReference type="AlphaFoldDB" id="A0A7J9GMX6"/>
<evidence type="ECO:0000256" key="1">
    <source>
        <dbReference type="SAM" id="MobiDB-lite"/>
    </source>
</evidence>
<dbReference type="EMBL" id="JABFAD010000005">
    <property type="protein sequence ID" value="MBA0798901.1"/>
    <property type="molecule type" value="Genomic_DNA"/>
</dbReference>
<gene>
    <name evidence="2" type="ORF">Gohar_009451</name>
</gene>
<feature type="non-terminal residue" evidence="2">
    <location>
        <position position="1"/>
    </location>
</feature>
<organism evidence="2 3">
    <name type="scientific">Gossypium harknessii</name>
    <dbReference type="NCBI Taxonomy" id="34285"/>
    <lineage>
        <taxon>Eukaryota</taxon>
        <taxon>Viridiplantae</taxon>
        <taxon>Streptophyta</taxon>
        <taxon>Embryophyta</taxon>
        <taxon>Tracheophyta</taxon>
        <taxon>Spermatophyta</taxon>
        <taxon>Magnoliopsida</taxon>
        <taxon>eudicotyledons</taxon>
        <taxon>Gunneridae</taxon>
        <taxon>Pentapetalae</taxon>
        <taxon>rosids</taxon>
        <taxon>malvids</taxon>
        <taxon>Malvales</taxon>
        <taxon>Malvaceae</taxon>
        <taxon>Malvoideae</taxon>
        <taxon>Gossypium</taxon>
    </lineage>
</organism>
<accession>A0A7J9GMX6</accession>
<reference evidence="2 3" key="1">
    <citation type="journal article" date="2019" name="Genome Biol. Evol.">
        <title>Insights into the evolution of the New World diploid cottons (Gossypium, subgenus Houzingenia) based on genome sequencing.</title>
        <authorList>
            <person name="Grover C.E."/>
            <person name="Arick M.A. 2nd"/>
            <person name="Thrash A."/>
            <person name="Conover J.L."/>
            <person name="Sanders W.S."/>
            <person name="Peterson D.G."/>
            <person name="Frelichowski J.E."/>
            <person name="Scheffler J.A."/>
            <person name="Scheffler B.E."/>
            <person name="Wendel J.F."/>
        </authorList>
    </citation>
    <scope>NUCLEOTIDE SEQUENCE [LARGE SCALE GENOMIC DNA]</scope>
    <source>
        <strain evidence="2">0</strain>
        <tissue evidence="2">Leaf</tissue>
    </source>
</reference>
<evidence type="ECO:0000313" key="2">
    <source>
        <dbReference type="EMBL" id="MBA0798901.1"/>
    </source>
</evidence>
<proteinExistence type="predicted"/>
<name>A0A7J9GMX6_9ROSI</name>
<comment type="caution">
    <text evidence="2">The sequence shown here is derived from an EMBL/GenBank/DDBJ whole genome shotgun (WGS) entry which is preliminary data.</text>
</comment>
<evidence type="ECO:0000313" key="3">
    <source>
        <dbReference type="Proteomes" id="UP000593560"/>
    </source>
</evidence>
<feature type="compositionally biased region" description="Low complexity" evidence="1">
    <location>
        <begin position="235"/>
        <end position="247"/>
    </location>
</feature>
<feature type="compositionally biased region" description="Basic and acidic residues" evidence="1">
    <location>
        <begin position="248"/>
        <end position="264"/>
    </location>
</feature>
<dbReference type="OrthoDB" id="749662at2759"/>
<dbReference type="PANTHER" id="PTHR35274:SF5">
    <property type="entry name" value="PROTEIN E6-LIKE"/>
    <property type="match status" value="1"/>
</dbReference>
<keyword evidence="3" id="KW-1185">Reference proteome</keyword>
<sequence length="264" mass="29637">YVRVWELLRRGSNNVAAAALVCCQPLRVSAIQARESKFFSKIFHLGAKISPLVVPTPTPAPASAPALAPTVAPATAPANIGIQDPYYGLYGHGSGMFPPAKEGVTTSNTPTAFENDLFAEELADEKYESGYEKNNYYYNNNNNNNNGYTTSKYNNNGYTLSSYNNNGYSGNYNTNGYNDNYNNNGYETERQGISDTRFVEGGKYYHNMKNENYYPNGYEFSSSKGTTKNEGYYGNTENSNEFNSMEEFQNKEDQYMERQEEYVP</sequence>
<dbReference type="InterPro" id="IPR040290">
    <property type="entry name" value="Prot_E6-like"/>
</dbReference>
<dbReference type="Proteomes" id="UP000593560">
    <property type="component" value="Unassembled WGS sequence"/>
</dbReference>